<gene>
    <name evidence="2" type="ORF">F2Z80_03935</name>
</gene>
<dbReference type="AlphaFoldDB" id="A0A5N3S917"/>
<dbReference type="Proteomes" id="UP000326687">
    <property type="component" value="Unassembled WGS sequence"/>
</dbReference>
<name>A0A5N3S917_9VIBR</name>
<evidence type="ECO:0000256" key="1">
    <source>
        <dbReference type="SAM" id="SignalP"/>
    </source>
</evidence>
<feature type="signal peptide" evidence="1">
    <location>
        <begin position="1"/>
        <end position="26"/>
    </location>
</feature>
<accession>A0A5N3S917</accession>
<evidence type="ECO:0000313" key="3">
    <source>
        <dbReference type="Proteomes" id="UP000326687"/>
    </source>
</evidence>
<protein>
    <submittedName>
        <fullName evidence="2">Uncharacterized protein</fullName>
    </submittedName>
</protein>
<organism evidence="2 3">
    <name type="scientific">Vibrio fortis</name>
    <dbReference type="NCBI Taxonomy" id="212667"/>
    <lineage>
        <taxon>Bacteria</taxon>
        <taxon>Pseudomonadati</taxon>
        <taxon>Pseudomonadota</taxon>
        <taxon>Gammaproteobacteria</taxon>
        <taxon>Vibrionales</taxon>
        <taxon>Vibrionaceae</taxon>
        <taxon>Vibrio</taxon>
    </lineage>
</organism>
<sequence>MRYIKFTHKPILGFLIGIPISFSTSAAVQGDFRSGGSGSGAMDIEYINNYPYSRCSQENIPSEDCKEFGYVFGEEPITFKQFIDLVMNTSAEQYRADMVSDNYNVPDNFHWLLPTKENLRYAKSQGMLQGDNLYPVFVDDGNKDEYLTEREIQLVHLPGANLPDTISDDTEVVGLLAAYALDSDGNIIPGTPGEPGSPGKIDPDKGEIIILDPHEPPPPPPSMLDDIISIGTGNKPNNRQNPTSFEVFGQIMFYNQELEAKYKEKQILWSSNPSKSYPTWKDERYVEIIAETGQTPTTCIHAIKLTNSVGETKFFAQSNGAPLCESEYDRNEISYATAWKEIEEPIPEVDPDINIPPEIYASIGMIPAASKRRANIIVEMSPEQWVLAGQPEEMNVKWYDGTGAPKYNTDSKYSKAGENYRWHIETGKFSKGGAFCLEAVYYSSSVSNHDNKHYRANIDDKQPMCDSSSNDPYKSKYFTFMSLNLPPTDPNHPSSWYYEDNYN</sequence>
<evidence type="ECO:0000313" key="2">
    <source>
        <dbReference type="EMBL" id="KAB0303159.1"/>
    </source>
</evidence>
<keyword evidence="1" id="KW-0732">Signal</keyword>
<reference evidence="2 3" key="1">
    <citation type="submission" date="2019-09" db="EMBL/GenBank/DDBJ databases">
        <title>Vibrio Fortis S7-72.</title>
        <authorList>
            <person name="Das S.K."/>
        </authorList>
    </citation>
    <scope>NUCLEOTIDE SEQUENCE [LARGE SCALE GENOMIC DNA]</scope>
    <source>
        <strain evidence="2 3">S7-72</strain>
    </source>
</reference>
<proteinExistence type="predicted"/>
<comment type="caution">
    <text evidence="2">The sequence shown here is derived from an EMBL/GenBank/DDBJ whole genome shotgun (WGS) entry which is preliminary data.</text>
</comment>
<dbReference type="EMBL" id="VXDD01000001">
    <property type="protein sequence ID" value="KAB0303159.1"/>
    <property type="molecule type" value="Genomic_DNA"/>
</dbReference>
<dbReference type="RefSeq" id="WP_150893894.1">
    <property type="nucleotide sequence ID" value="NZ_VXDD01000001.1"/>
</dbReference>
<feature type="chain" id="PRO_5024437053" evidence="1">
    <location>
        <begin position="27"/>
        <end position="503"/>
    </location>
</feature>